<dbReference type="AlphaFoldDB" id="A0A5E4VID6"/>
<dbReference type="RefSeq" id="WP_150664652.1">
    <property type="nucleotide sequence ID" value="NZ_CABPSA010000004.1"/>
</dbReference>
<dbReference type="OrthoDB" id="9966473at2"/>
<gene>
    <name evidence="1" type="ORF">PCO31010_02638</name>
</gene>
<proteinExistence type="predicted"/>
<dbReference type="Proteomes" id="UP000343335">
    <property type="component" value="Unassembled WGS sequence"/>
</dbReference>
<sequence length="73" mass="8508">MKTIHFYRYQLPGSKRWKQTRHRMDAESARKWFAQFHPTATYKPVEHGAMEIGKPYLGWNGPNNHGGPGTSKH</sequence>
<protein>
    <submittedName>
        <fullName evidence="1">Uncharacterized protein</fullName>
    </submittedName>
</protein>
<accession>A0A5E4VID6</accession>
<organism evidence="1 2">
    <name type="scientific">Pandoraea commovens</name>
    <dbReference type="NCBI Taxonomy" id="2508289"/>
    <lineage>
        <taxon>Bacteria</taxon>
        <taxon>Pseudomonadati</taxon>
        <taxon>Pseudomonadota</taxon>
        <taxon>Betaproteobacteria</taxon>
        <taxon>Burkholderiales</taxon>
        <taxon>Burkholderiaceae</taxon>
        <taxon>Pandoraea</taxon>
    </lineage>
</organism>
<evidence type="ECO:0000313" key="1">
    <source>
        <dbReference type="EMBL" id="VVE10795.1"/>
    </source>
</evidence>
<name>A0A5E4VID6_9BURK</name>
<evidence type="ECO:0000313" key="2">
    <source>
        <dbReference type="Proteomes" id="UP000343335"/>
    </source>
</evidence>
<reference evidence="1 2" key="1">
    <citation type="submission" date="2019-08" db="EMBL/GenBank/DDBJ databases">
        <authorList>
            <person name="Peeters C."/>
        </authorList>
    </citation>
    <scope>NUCLEOTIDE SEQUENCE [LARGE SCALE GENOMIC DNA]</scope>
    <source>
        <strain evidence="1 2">LMG 31010</strain>
    </source>
</reference>
<dbReference type="EMBL" id="CABPSA010000004">
    <property type="protein sequence ID" value="VVE10795.1"/>
    <property type="molecule type" value="Genomic_DNA"/>
</dbReference>